<gene>
    <name evidence="2" type="ORF">SSE37_19067</name>
</gene>
<feature type="compositionally biased region" description="Basic and acidic residues" evidence="1">
    <location>
        <begin position="36"/>
        <end position="67"/>
    </location>
</feature>
<organism evidence="2 3">
    <name type="scientific">Sagittula stellata (strain ATCC 700073 / DSM 11524 / E-37)</name>
    <dbReference type="NCBI Taxonomy" id="388399"/>
    <lineage>
        <taxon>Bacteria</taxon>
        <taxon>Pseudomonadati</taxon>
        <taxon>Pseudomonadota</taxon>
        <taxon>Alphaproteobacteria</taxon>
        <taxon>Rhodobacterales</taxon>
        <taxon>Roseobacteraceae</taxon>
        <taxon>Sagittula</taxon>
    </lineage>
</organism>
<proteinExistence type="predicted"/>
<dbReference type="Pfam" id="PF12118">
    <property type="entry name" value="SprA-related"/>
    <property type="match status" value="1"/>
</dbReference>
<dbReference type="eggNOG" id="COG3064">
    <property type="taxonomic scope" value="Bacteria"/>
</dbReference>
<keyword evidence="3" id="KW-1185">Reference proteome</keyword>
<evidence type="ECO:0008006" key="4">
    <source>
        <dbReference type="Google" id="ProtNLM"/>
    </source>
</evidence>
<reference evidence="2 3" key="1">
    <citation type="submission" date="2006-06" db="EMBL/GenBank/DDBJ databases">
        <authorList>
            <person name="Moran M.A."/>
            <person name="Ferriera S."/>
            <person name="Johnson J."/>
            <person name="Kravitz S."/>
            <person name="Beeson K."/>
            <person name="Sutton G."/>
            <person name="Rogers Y.-H."/>
            <person name="Friedman R."/>
            <person name="Frazier M."/>
            <person name="Venter J.C."/>
        </authorList>
    </citation>
    <scope>NUCLEOTIDE SEQUENCE [LARGE SCALE GENOMIC DNA]</scope>
    <source>
        <strain evidence="2 3">E-37</strain>
    </source>
</reference>
<accession>A3JXA1</accession>
<feature type="region of interest" description="Disordered" evidence="1">
    <location>
        <begin position="36"/>
        <end position="82"/>
    </location>
</feature>
<evidence type="ECO:0000256" key="1">
    <source>
        <dbReference type="SAM" id="MobiDB-lite"/>
    </source>
</evidence>
<sequence>MERATMEGSVGNEIHRAGWDAVAPLMAAYHQKIAEAREDSAGLSGPERKAVSELRARDREVRAHEQAHATVGGQFAGAPSYTYQTGPDGNRYAIGGEVPIDISPVEGDPEATIDKMDQVKAAALAPAEPSAADRQVAALADASRAQAVADLAALRSAGTGGSVDVTA</sequence>
<name>A3JXA1_SAGS3</name>
<evidence type="ECO:0000313" key="2">
    <source>
        <dbReference type="EMBL" id="EBA10137.1"/>
    </source>
</evidence>
<comment type="caution">
    <text evidence="2">The sequence shown here is derived from an EMBL/GenBank/DDBJ whole genome shotgun (WGS) entry which is preliminary data.</text>
</comment>
<dbReference type="InterPro" id="IPR021973">
    <property type="entry name" value="SprA-related"/>
</dbReference>
<dbReference type="RefSeq" id="WP_005854715.1">
    <property type="nucleotide sequence ID" value="NZ_AAYA01000001.1"/>
</dbReference>
<dbReference type="Proteomes" id="UP000005713">
    <property type="component" value="Unassembled WGS sequence"/>
</dbReference>
<dbReference type="OrthoDB" id="9812722at2"/>
<evidence type="ECO:0000313" key="3">
    <source>
        <dbReference type="Proteomes" id="UP000005713"/>
    </source>
</evidence>
<dbReference type="AlphaFoldDB" id="A3JXA1"/>
<protein>
    <recommendedName>
        <fullName evidence="4">SprA-related family protein</fullName>
    </recommendedName>
</protein>
<dbReference type="EMBL" id="AAYA01000001">
    <property type="protein sequence ID" value="EBA10137.1"/>
    <property type="molecule type" value="Genomic_DNA"/>
</dbReference>